<dbReference type="InterPro" id="IPR002018">
    <property type="entry name" value="CarbesteraseB"/>
</dbReference>
<reference evidence="6 8" key="1">
    <citation type="journal article" date="2016" name="Genome Announc.">
        <title>Draft Genome Sequences of Five Rapidly Growing Mycobacterium Species, M. thermoresistibile, M. fortuitum subsp. acetamidolyticum, M. canariasense, M. brisbanense, and M. novocastrense.</title>
        <authorList>
            <person name="Katahira K."/>
            <person name="Ogura Y."/>
            <person name="Gotoh Y."/>
            <person name="Hayashi T."/>
        </authorList>
    </citation>
    <scope>NUCLEOTIDE SEQUENCE [LARGE SCALE GENOMIC DNA]</scope>
    <source>
        <strain evidence="6 8">JCM18114</strain>
    </source>
</reference>
<keyword evidence="8" id="KW-1185">Reference proteome</keyword>
<dbReference type="InterPro" id="IPR050309">
    <property type="entry name" value="Type-B_Carboxylest/Lipase"/>
</dbReference>
<evidence type="ECO:0000259" key="5">
    <source>
        <dbReference type="Pfam" id="PF00135"/>
    </source>
</evidence>
<gene>
    <name evidence="7" type="ORF">H7I77_27810</name>
    <name evidence="6" type="ORF">RMCN_0901</name>
</gene>
<feature type="domain" description="Carboxylesterase type B" evidence="5">
    <location>
        <begin position="61"/>
        <end position="541"/>
    </location>
</feature>
<dbReference type="EMBL" id="JACKTI010000074">
    <property type="protein sequence ID" value="MCV7027109.1"/>
    <property type="molecule type" value="Genomic_DNA"/>
</dbReference>
<reference evidence="7" key="3">
    <citation type="journal article" date="2022" name="BMC Genomics">
        <title>Comparative genome analysis of mycobacteria focusing on tRNA and non-coding RNA.</title>
        <authorList>
            <person name="Behra P.R.K."/>
            <person name="Pettersson B.M.F."/>
            <person name="Ramesh M."/>
            <person name="Das S."/>
            <person name="Dasgupta S."/>
            <person name="Kirsebom L.A."/>
        </authorList>
    </citation>
    <scope>NUCLEOTIDE SEQUENCE</scope>
    <source>
        <strain evidence="7">DSM 44203</strain>
    </source>
</reference>
<evidence type="ECO:0000256" key="1">
    <source>
        <dbReference type="ARBA" id="ARBA00005964"/>
    </source>
</evidence>
<comment type="caution">
    <text evidence="7">The sequence shown here is derived from an EMBL/GenBank/DDBJ whole genome shotgun (WGS) entry which is preliminary data.</text>
</comment>
<dbReference type="InterPro" id="IPR029058">
    <property type="entry name" value="AB_hydrolase_fold"/>
</dbReference>
<dbReference type="PANTHER" id="PTHR11559">
    <property type="entry name" value="CARBOXYLESTERASE"/>
    <property type="match status" value="1"/>
</dbReference>
<feature type="region of interest" description="Disordered" evidence="4">
    <location>
        <begin position="1"/>
        <end position="23"/>
    </location>
</feature>
<dbReference type="Proteomes" id="UP001207528">
    <property type="component" value="Unassembled WGS sequence"/>
</dbReference>
<reference evidence="7" key="2">
    <citation type="submission" date="2020-07" db="EMBL/GenBank/DDBJ databases">
        <authorList>
            <person name="Pettersson B.M.F."/>
            <person name="Behra P.R.K."/>
            <person name="Ramesh M."/>
            <person name="Das S."/>
            <person name="Dasgupta S."/>
            <person name="Kirsebom L.A."/>
        </authorList>
    </citation>
    <scope>NUCLEOTIDE SEQUENCE</scope>
    <source>
        <strain evidence="7">DSM 44203</strain>
    </source>
</reference>
<keyword evidence="2 3" id="KW-0378">Hydrolase</keyword>
<organism evidence="7 9">
    <name type="scientific">Mycolicibacterium novocastrense</name>
    <name type="common">Mycobacterium novocastrense</name>
    <dbReference type="NCBI Taxonomy" id="59813"/>
    <lineage>
        <taxon>Bacteria</taxon>
        <taxon>Bacillati</taxon>
        <taxon>Actinomycetota</taxon>
        <taxon>Actinomycetes</taxon>
        <taxon>Mycobacteriales</taxon>
        <taxon>Mycobacteriaceae</taxon>
        <taxon>Mycolicibacterium</taxon>
    </lineage>
</organism>
<evidence type="ECO:0000256" key="2">
    <source>
        <dbReference type="ARBA" id="ARBA00022801"/>
    </source>
</evidence>
<dbReference type="SUPFAM" id="SSF53474">
    <property type="entry name" value="alpha/beta-Hydrolases"/>
    <property type="match status" value="1"/>
</dbReference>
<evidence type="ECO:0000256" key="4">
    <source>
        <dbReference type="SAM" id="MobiDB-lite"/>
    </source>
</evidence>
<comment type="similarity">
    <text evidence="1 3">Belongs to the type-B carboxylesterase/lipase family.</text>
</comment>
<evidence type="ECO:0000256" key="3">
    <source>
        <dbReference type="RuleBase" id="RU361235"/>
    </source>
</evidence>
<dbReference type="Gene3D" id="3.40.50.1820">
    <property type="entry name" value="alpha/beta hydrolase"/>
    <property type="match status" value="1"/>
</dbReference>
<dbReference type="InterPro" id="IPR019826">
    <property type="entry name" value="Carboxylesterase_B_AS"/>
</dbReference>
<dbReference type="PROSITE" id="PS00122">
    <property type="entry name" value="CARBOXYLESTERASE_B_1"/>
    <property type="match status" value="1"/>
</dbReference>
<accession>A0AAW5STG8</accession>
<sequence>MVRAGGFGPPQYAREVASGRGGPTVRRGVCRAAAALALLAAALSGCAQGGTAAVNVPADPGVVRTAAGAVRGTVADDHRYFAGIPYAAPPLGALRWQPPAPVAAWPGFRDATRPGARCIQDTSSDVDRRPPSEDCLTLNVWTPPPSDEPRPVMVWIHGGSFLNGSGDIYPARRLAGRGVVVVTINYRLGALGFLAHPAFGSGGDVGNYGLADQQAALRWVRDNIAGFGGDPDRVTIAGESAGGMAVCDHLVAPGSRGLFSAAIIQSAPCQAQYDLPAAQQASTAYAADIGCGDPHLAADCLRSVPADRLQAPLMYARFGTERLSGPVAGTEALPENSFTAITGGKAARVPVLIGTTQDEHTLFAALQALRGRPFDAGSYPELLAEAFGPHGPAVAARYPPERYGGSVALAYSAAVTAAEYACVADRMADALVDQPVYAYEFGDRGAPAPEPLREAPFPVGAAHSLELRYLFDVGGAPPLDAAQQRLSEEMVDYWSRFVATGSPGPGWPELTSGPAGERMWLEPEGNRVVTDFERKHQCAFWAGLGS</sequence>
<dbReference type="GO" id="GO:0016787">
    <property type="term" value="F:hydrolase activity"/>
    <property type="evidence" value="ECO:0007669"/>
    <property type="project" value="UniProtKB-KW"/>
</dbReference>
<dbReference type="AlphaFoldDB" id="A0AAW5STG8"/>
<dbReference type="InterPro" id="IPR019819">
    <property type="entry name" value="Carboxylesterase_B_CS"/>
</dbReference>
<dbReference type="EMBL" id="BCTA01000016">
    <property type="protein sequence ID" value="GAT07768.1"/>
    <property type="molecule type" value="Genomic_DNA"/>
</dbReference>
<name>A0AAW5STG8_MYCNV</name>
<evidence type="ECO:0000313" key="7">
    <source>
        <dbReference type="EMBL" id="MCV7027109.1"/>
    </source>
</evidence>
<dbReference type="Pfam" id="PF00135">
    <property type="entry name" value="COesterase"/>
    <property type="match status" value="1"/>
</dbReference>
<dbReference type="EC" id="3.1.1.-" evidence="3"/>
<proteinExistence type="inferred from homology"/>
<evidence type="ECO:0000313" key="6">
    <source>
        <dbReference type="EMBL" id="GAT07768.1"/>
    </source>
</evidence>
<evidence type="ECO:0000313" key="8">
    <source>
        <dbReference type="Proteomes" id="UP000069773"/>
    </source>
</evidence>
<dbReference type="Proteomes" id="UP000069773">
    <property type="component" value="Unassembled WGS sequence"/>
</dbReference>
<evidence type="ECO:0000313" key="9">
    <source>
        <dbReference type="Proteomes" id="UP001207528"/>
    </source>
</evidence>
<dbReference type="PROSITE" id="PS00941">
    <property type="entry name" value="CARBOXYLESTERASE_B_2"/>
    <property type="match status" value="1"/>
</dbReference>
<protein>
    <recommendedName>
        <fullName evidence="3">Carboxylic ester hydrolase</fullName>
        <ecNumber evidence="3">3.1.1.-</ecNumber>
    </recommendedName>
</protein>
<dbReference type="RefSeq" id="WP_067387622.1">
    <property type="nucleotide sequence ID" value="NZ_BCTA01000016.1"/>
</dbReference>